<dbReference type="PANTHER" id="PTHR43581">
    <property type="entry name" value="ATP/GTP PHOSPHATASE"/>
    <property type="match status" value="1"/>
</dbReference>
<dbReference type="InterPro" id="IPR051396">
    <property type="entry name" value="Bact_Antivir_Def_Nuclease"/>
</dbReference>
<dbReference type="Pfam" id="PF13175">
    <property type="entry name" value="AAA_15"/>
    <property type="match status" value="1"/>
</dbReference>
<dbReference type="AlphaFoldDB" id="A0A644UDC5"/>
<evidence type="ECO:0000313" key="2">
    <source>
        <dbReference type="EMBL" id="MPL76860.1"/>
    </source>
</evidence>
<proteinExistence type="predicted"/>
<organism evidence="2">
    <name type="scientific">bioreactor metagenome</name>
    <dbReference type="NCBI Taxonomy" id="1076179"/>
    <lineage>
        <taxon>unclassified sequences</taxon>
        <taxon>metagenomes</taxon>
        <taxon>ecological metagenomes</taxon>
    </lineage>
</organism>
<dbReference type="InterPro" id="IPR027417">
    <property type="entry name" value="P-loop_NTPase"/>
</dbReference>
<gene>
    <name evidence="2" type="ORF">SDC9_22711</name>
</gene>
<accession>A0A644UDC5</accession>
<dbReference type="CDD" id="cd00267">
    <property type="entry name" value="ABC_ATPase"/>
    <property type="match status" value="1"/>
</dbReference>
<feature type="domain" description="Endonuclease GajA/Old nuclease/RecF-like AAA" evidence="1">
    <location>
        <begin position="1"/>
        <end position="372"/>
    </location>
</feature>
<dbReference type="SUPFAM" id="SSF52540">
    <property type="entry name" value="P-loop containing nucleoside triphosphate hydrolases"/>
    <property type="match status" value="1"/>
</dbReference>
<protein>
    <recommendedName>
        <fullName evidence="1">Endonuclease GajA/Old nuclease/RecF-like AAA domain-containing protein</fullName>
    </recommendedName>
</protein>
<name>A0A644UDC5_9ZZZZ</name>
<dbReference type="EMBL" id="VSSQ01000101">
    <property type="protein sequence ID" value="MPL76860.1"/>
    <property type="molecule type" value="Genomic_DNA"/>
</dbReference>
<evidence type="ECO:0000259" key="1">
    <source>
        <dbReference type="Pfam" id="PF13175"/>
    </source>
</evidence>
<dbReference type="InterPro" id="IPR041685">
    <property type="entry name" value="AAA_GajA/Old/RecF-like"/>
</dbReference>
<comment type="caution">
    <text evidence="2">The sequence shown here is derived from an EMBL/GenBank/DDBJ whole genome shotgun (WGS) entry which is preliminary data.</text>
</comment>
<reference evidence="2" key="1">
    <citation type="submission" date="2019-08" db="EMBL/GenBank/DDBJ databases">
        <authorList>
            <person name="Kucharzyk K."/>
            <person name="Murdoch R.W."/>
            <person name="Higgins S."/>
            <person name="Loffler F."/>
        </authorList>
    </citation>
    <scope>NUCLEOTIDE SEQUENCE</scope>
</reference>
<dbReference type="PANTHER" id="PTHR43581:SF4">
    <property type="entry name" value="ATP_GTP PHOSPHATASE"/>
    <property type="match status" value="1"/>
</dbReference>
<sequence length="461" mass="53036">MKIEVQNLGAIKEANIDLNKKINIFCGYNNTGKTYLAYVIYYLLSQFVFPSRILKKEEIDSIFKNEEIEIDIDPNDISKYKEETIEKVKKSLDSIFGISSEDSERVFLDFNIKINSTKHEECNYYEEAITESFKVSNLLFSLNKENSSNKIRIIPDKSNDYKLSDANKYIDLLLSAKILQILSFSPVYNDAAFFPVERNSIYTFNKELSLSRNALIDQMQKLSKNDDINPFELLEQGSKRYPNAVKDCLNIANDLENVSKTKGDYFEIASEIEKNLLEGVVSLSKDGNVRFQPNKCLKKNGLLPIHMTASIVKTLSSLVFYLKHLAKKGELIIIDEPEMNLHPNSQIILTHILAKLVNSDLRLLISTHSDYILREFNNLIMANCINNKNSKLETHPEYKDILLDKKDFGVYYFSNIKSKKVIVKTLEVSEEGFDIESIDTTISKQNEIAEELYYILKYGDE</sequence>
<dbReference type="Gene3D" id="3.40.50.300">
    <property type="entry name" value="P-loop containing nucleotide triphosphate hydrolases"/>
    <property type="match status" value="1"/>
</dbReference>